<protein>
    <recommendedName>
        <fullName evidence="3">Yeast cell wall synthesis Kre9/Knh1-like N-terminal domain-containing protein</fullName>
    </recommendedName>
</protein>
<evidence type="ECO:0000256" key="2">
    <source>
        <dbReference type="SAM" id="SignalP"/>
    </source>
</evidence>
<reference evidence="4" key="1">
    <citation type="submission" date="2020-11" db="EMBL/GenBank/DDBJ databases">
        <authorList>
            <consortium name="DOE Joint Genome Institute"/>
            <person name="Ahrendt S."/>
            <person name="Riley R."/>
            <person name="Andreopoulos W."/>
            <person name="Labutti K."/>
            <person name="Pangilinan J."/>
            <person name="Ruiz-Duenas F.J."/>
            <person name="Barrasa J.M."/>
            <person name="Sanchez-Garcia M."/>
            <person name="Camarero S."/>
            <person name="Miyauchi S."/>
            <person name="Serrano A."/>
            <person name="Linde D."/>
            <person name="Babiker R."/>
            <person name="Drula E."/>
            <person name="Ayuso-Fernandez I."/>
            <person name="Pacheco R."/>
            <person name="Padilla G."/>
            <person name="Ferreira P."/>
            <person name="Barriuso J."/>
            <person name="Kellner H."/>
            <person name="Castanera R."/>
            <person name="Alfaro M."/>
            <person name="Ramirez L."/>
            <person name="Pisabarro A.G."/>
            <person name="Kuo A."/>
            <person name="Tritt A."/>
            <person name="Lipzen A."/>
            <person name="He G."/>
            <person name="Yan M."/>
            <person name="Ng V."/>
            <person name="Cullen D."/>
            <person name="Martin F."/>
            <person name="Rosso M.-N."/>
            <person name="Henrissat B."/>
            <person name="Hibbett D."/>
            <person name="Martinez A.T."/>
            <person name="Grigoriev I.V."/>
        </authorList>
    </citation>
    <scope>NUCLEOTIDE SEQUENCE</scope>
    <source>
        <strain evidence="4">CBS 506.95</strain>
    </source>
</reference>
<dbReference type="InterPro" id="IPR018466">
    <property type="entry name" value="Kre9/Knh1-like_N"/>
</dbReference>
<feature type="domain" description="Yeast cell wall synthesis Kre9/Knh1-like N-terminal" evidence="3">
    <location>
        <begin position="25"/>
        <end position="109"/>
    </location>
</feature>
<dbReference type="Pfam" id="PF10342">
    <property type="entry name" value="Kre9_KNH"/>
    <property type="match status" value="1"/>
</dbReference>
<proteinExistence type="predicted"/>
<evidence type="ECO:0000313" key="5">
    <source>
        <dbReference type="Proteomes" id="UP000807306"/>
    </source>
</evidence>
<evidence type="ECO:0000256" key="1">
    <source>
        <dbReference type="ARBA" id="ARBA00022729"/>
    </source>
</evidence>
<feature type="chain" id="PRO_5040414255" description="Yeast cell wall synthesis Kre9/Knh1-like N-terminal domain-containing protein" evidence="2">
    <location>
        <begin position="17"/>
        <end position="111"/>
    </location>
</feature>
<keyword evidence="5" id="KW-1185">Reference proteome</keyword>
<evidence type="ECO:0000259" key="3">
    <source>
        <dbReference type="Pfam" id="PF10342"/>
    </source>
</evidence>
<gene>
    <name evidence="4" type="ORF">CPB83DRAFT_862386</name>
</gene>
<sequence length="111" mass="11698">MKLFLITSLLPVLASAVTLSIPANTKAGTTSQITWVSGSFDPPTWSLFLMNSSDPFGLKGILGENIDPSLGALDITLPSGLKATNGYILKAVYPDNVDRAAGWSPKFAVTN</sequence>
<keyword evidence="1 2" id="KW-0732">Signal</keyword>
<dbReference type="Proteomes" id="UP000807306">
    <property type="component" value="Unassembled WGS sequence"/>
</dbReference>
<feature type="signal peptide" evidence="2">
    <location>
        <begin position="1"/>
        <end position="16"/>
    </location>
</feature>
<evidence type="ECO:0000313" key="4">
    <source>
        <dbReference type="EMBL" id="KAF9523731.1"/>
    </source>
</evidence>
<dbReference type="OrthoDB" id="5420143at2759"/>
<comment type="caution">
    <text evidence="4">The sequence shown here is derived from an EMBL/GenBank/DDBJ whole genome shotgun (WGS) entry which is preliminary data.</text>
</comment>
<dbReference type="EMBL" id="MU157911">
    <property type="protein sequence ID" value="KAF9523731.1"/>
    <property type="molecule type" value="Genomic_DNA"/>
</dbReference>
<dbReference type="AlphaFoldDB" id="A0A9P6E719"/>
<accession>A0A9P6E719</accession>
<name>A0A9P6E719_9AGAR</name>
<organism evidence="4 5">
    <name type="scientific">Crepidotus variabilis</name>
    <dbReference type="NCBI Taxonomy" id="179855"/>
    <lineage>
        <taxon>Eukaryota</taxon>
        <taxon>Fungi</taxon>
        <taxon>Dikarya</taxon>
        <taxon>Basidiomycota</taxon>
        <taxon>Agaricomycotina</taxon>
        <taxon>Agaricomycetes</taxon>
        <taxon>Agaricomycetidae</taxon>
        <taxon>Agaricales</taxon>
        <taxon>Agaricineae</taxon>
        <taxon>Crepidotaceae</taxon>
        <taxon>Crepidotus</taxon>
    </lineage>
</organism>